<feature type="domain" description="Pyrrolo-quinoline quinone repeat" evidence="2">
    <location>
        <begin position="24"/>
        <end position="124"/>
    </location>
</feature>
<dbReference type="Proteomes" id="UP000183200">
    <property type="component" value="Unassembled WGS sequence"/>
</dbReference>
<dbReference type="SMART" id="SM00564">
    <property type="entry name" value="PQQ"/>
    <property type="match status" value="7"/>
</dbReference>
<evidence type="ECO:0000313" key="4">
    <source>
        <dbReference type="Proteomes" id="UP000183200"/>
    </source>
</evidence>
<dbReference type="Pfam" id="PF13360">
    <property type="entry name" value="PQQ_2"/>
    <property type="match status" value="2"/>
</dbReference>
<gene>
    <name evidence="3" type="ORF">SAMN05421820_106404</name>
</gene>
<feature type="domain" description="Pyrrolo-quinoline quinone repeat" evidence="2">
    <location>
        <begin position="139"/>
        <end position="254"/>
    </location>
</feature>
<dbReference type="PANTHER" id="PTHR44394">
    <property type="entry name" value="BETA-ALANINE-ACTIVATING ENZYME"/>
    <property type="match status" value="1"/>
</dbReference>
<dbReference type="AlphaFoldDB" id="A0A1G9ZCV5"/>
<feature type="signal peptide" evidence="1">
    <location>
        <begin position="1"/>
        <end position="29"/>
    </location>
</feature>
<dbReference type="InterPro" id="IPR011047">
    <property type="entry name" value="Quinoprotein_ADH-like_sf"/>
</dbReference>
<dbReference type="RefSeq" id="WP_074609787.1">
    <property type="nucleotide sequence ID" value="NZ_FNGY01000006.1"/>
</dbReference>
<evidence type="ECO:0000313" key="3">
    <source>
        <dbReference type="EMBL" id="SDN18273.1"/>
    </source>
</evidence>
<dbReference type="SUPFAM" id="SSF50998">
    <property type="entry name" value="Quinoprotein alcohol dehydrogenase-like"/>
    <property type="match status" value="2"/>
</dbReference>
<proteinExistence type="predicted"/>
<keyword evidence="1" id="KW-0732">Signal</keyword>
<dbReference type="Gene3D" id="2.130.10.10">
    <property type="entry name" value="YVTN repeat-like/Quinoprotein amine dehydrogenase"/>
    <property type="match status" value="3"/>
</dbReference>
<evidence type="ECO:0000256" key="1">
    <source>
        <dbReference type="SAM" id="SignalP"/>
    </source>
</evidence>
<dbReference type="EMBL" id="FNGY01000006">
    <property type="protein sequence ID" value="SDN18273.1"/>
    <property type="molecule type" value="Genomic_DNA"/>
</dbReference>
<dbReference type="GO" id="GO:0043041">
    <property type="term" value="P:amino acid activation for nonribosomal peptide biosynthetic process"/>
    <property type="evidence" value="ECO:0007669"/>
    <property type="project" value="TreeGrafter"/>
</dbReference>
<dbReference type="OrthoDB" id="7012117at2"/>
<organism evidence="3 4">
    <name type="scientific">Pedobacter steynii</name>
    <dbReference type="NCBI Taxonomy" id="430522"/>
    <lineage>
        <taxon>Bacteria</taxon>
        <taxon>Pseudomonadati</taxon>
        <taxon>Bacteroidota</taxon>
        <taxon>Sphingobacteriia</taxon>
        <taxon>Sphingobacteriales</taxon>
        <taxon>Sphingobacteriaceae</taxon>
        <taxon>Pedobacter</taxon>
    </lineage>
</organism>
<name>A0A1G9ZCV5_9SPHI</name>
<accession>A0A1G9ZCV5</accession>
<feature type="chain" id="PRO_5010299805" evidence="1">
    <location>
        <begin position="30"/>
        <end position="404"/>
    </location>
</feature>
<dbReference type="InterPro" id="IPR018391">
    <property type="entry name" value="PQQ_b-propeller_rpt"/>
</dbReference>
<sequence length="404" mass="45131">MKRKNAPFHTSVFLLLLICTCCGTLSTIAQTQAKMAWKFPTGAAIHSSPVSNGNMVYFGSGDQHLYALDKHSGKMKWKFKTSGEVHSSPVINEQRVIFSSGDGAVYALDKNSGQLIWKFKTNGEKKYDTWDYYLSSPLVDDQFVYIGSGDSSIYALELNSGKKQWAYKTGGSVHADPVIKDKTVLVGSYDGFFYALDSKSGSLKWKFKTVGDQSFPKGEVQKAAIVQDSTVFFGSRDYNIYALDLKTGTGKWNRKEIGSWIIASPLFYKGNVYFGTSDTHRFYAMNARSGTIKWTLPLNMRVYGAAIMVGNELVFGCFNGKVYFVDPETGKVNSTFQTEESKSRYASIYDATDHFRKDISLYGNDYIEVEKKILALGSILSTPLTDGRMLYFGDSNGFFYALEK</sequence>
<dbReference type="InterPro" id="IPR002372">
    <property type="entry name" value="PQQ_rpt_dom"/>
</dbReference>
<evidence type="ECO:0000259" key="2">
    <source>
        <dbReference type="Pfam" id="PF13360"/>
    </source>
</evidence>
<dbReference type="InterPro" id="IPR015943">
    <property type="entry name" value="WD40/YVTN_repeat-like_dom_sf"/>
</dbReference>
<keyword evidence="4" id="KW-1185">Reference proteome</keyword>
<protein>
    <submittedName>
        <fullName evidence="3">Outer membrane protein assembly factor BamB, contains PQQ-like beta-propeller repeat</fullName>
    </submittedName>
</protein>
<dbReference type="InterPro" id="IPR052091">
    <property type="entry name" value="Beta-ala_Activ/Resist"/>
</dbReference>
<reference evidence="4" key="1">
    <citation type="submission" date="2016-10" db="EMBL/GenBank/DDBJ databases">
        <authorList>
            <person name="Varghese N."/>
            <person name="Submissions S."/>
        </authorList>
    </citation>
    <scope>NUCLEOTIDE SEQUENCE [LARGE SCALE GENOMIC DNA]</scope>
    <source>
        <strain evidence="4">DSM 19110</strain>
    </source>
</reference>
<dbReference type="PANTHER" id="PTHR44394:SF1">
    <property type="entry name" value="BETA-ALANINE-ACTIVATING ENZYME"/>
    <property type="match status" value="1"/>
</dbReference>